<dbReference type="GO" id="GO:0005249">
    <property type="term" value="F:voltage-gated potassium channel activity"/>
    <property type="evidence" value="ECO:0007669"/>
    <property type="project" value="InterPro"/>
</dbReference>
<dbReference type="OrthoDB" id="9799090at2"/>
<evidence type="ECO:0000259" key="9">
    <source>
        <dbReference type="Pfam" id="PF07885"/>
    </source>
</evidence>
<feature type="transmembrane region" description="Helical" evidence="8">
    <location>
        <begin position="171"/>
        <end position="196"/>
    </location>
</feature>
<evidence type="ECO:0000256" key="2">
    <source>
        <dbReference type="ARBA" id="ARBA00022448"/>
    </source>
</evidence>
<keyword evidence="4 8" id="KW-1133">Transmembrane helix</keyword>
<dbReference type="GO" id="GO:0008076">
    <property type="term" value="C:voltage-gated potassium channel complex"/>
    <property type="evidence" value="ECO:0007669"/>
    <property type="project" value="InterPro"/>
</dbReference>
<dbReference type="Proteomes" id="UP000031030">
    <property type="component" value="Unassembled WGS sequence"/>
</dbReference>
<dbReference type="AlphaFoldDB" id="A0A0B2A7T4"/>
<evidence type="ECO:0000256" key="4">
    <source>
        <dbReference type="ARBA" id="ARBA00022989"/>
    </source>
</evidence>
<dbReference type="InterPro" id="IPR028325">
    <property type="entry name" value="VG_K_chnl"/>
</dbReference>
<keyword evidence="11" id="KW-1185">Reference proteome</keyword>
<keyword evidence="2" id="KW-0813">Transport</keyword>
<organism evidence="10 11">
    <name type="scientific">Microbacterium mangrovi</name>
    <dbReference type="NCBI Taxonomy" id="1348253"/>
    <lineage>
        <taxon>Bacteria</taxon>
        <taxon>Bacillati</taxon>
        <taxon>Actinomycetota</taxon>
        <taxon>Actinomycetes</taxon>
        <taxon>Micrococcales</taxon>
        <taxon>Microbacteriaceae</taxon>
        <taxon>Microbacterium</taxon>
    </lineage>
</organism>
<keyword evidence="3 8" id="KW-0812">Transmembrane</keyword>
<dbReference type="RefSeq" id="WP_039396251.1">
    <property type="nucleotide sequence ID" value="NZ_JTDK01000005.1"/>
</dbReference>
<dbReference type="SUPFAM" id="SSF81324">
    <property type="entry name" value="Voltage-gated potassium channels"/>
    <property type="match status" value="1"/>
</dbReference>
<keyword evidence="5" id="KW-0406">Ion transport</keyword>
<evidence type="ECO:0000256" key="7">
    <source>
        <dbReference type="ARBA" id="ARBA00023303"/>
    </source>
</evidence>
<dbReference type="Gene3D" id="1.20.5.110">
    <property type="match status" value="1"/>
</dbReference>
<evidence type="ECO:0000256" key="5">
    <source>
        <dbReference type="ARBA" id="ARBA00023065"/>
    </source>
</evidence>
<evidence type="ECO:0000256" key="3">
    <source>
        <dbReference type="ARBA" id="ARBA00022692"/>
    </source>
</evidence>
<dbReference type="EMBL" id="JTDK01000005">
    <property type="protein sequence ID" value="KHK99165.1"/>
    <property type="molecule type" value="Genomic_DNA"/>
</dbReference>
<comment type="caution">
    <text evidence="10">The sequence shown here is derived from an EMBL/GenBank/DDBJ whole genome shotgun (WGS) entry which is preliminary data.</text>
</comment>
<dbReference type="InterPro" id="IPR013099">
    <property type="entry name" value="K_chnl_dom"/>
</dbReference>
<feature type="transmembrane region" description="Helical" evidence="8">
    <location>
        <begin position="40"/>
        <end position="58"/>
    </location>
</feature>
<evidence type="ECO:0000313" key="11">
    <source>
        <dbReference type="Proteomes" id="UP000031030"/>
    </source>
</evidence>
<dbReference type="PANTHER" id="PTHR11537:SF254">
    <property type="entry name" value="POTASSIUM VOLTAGE-GATED CHANNEL PROTEIN SHAB"/>
    <property type="match status" value="1"/>
</dbReference>
<protein>
    <recommendedName>
        <fullName evidence="9">Potassium channel domain-containing protein</fullName>
    </recommendedName>
</protein>
<evidence type="ECO:0000256" key="8">
    <source>
        <dbReference type="SAM" id="Phobius"/>
    </source>
</evidence>
<proteinExistence type="predicted"/>
<dbReference type="STRING" id="1348253.LK09_03935"/>
<dbReference type="PANTHER" id="PTHR11537">
    <property type="entry name" value="VOLTAGE-GATED POTASSIUM CHANNEL"/>
    <property type="match status" value="1"/>
</dbReference>
<evidence type="ECO:0000313" key="10">
    <source>
        <dbReference type="EMBL" id="KHK99165.1"/>
    </source>
</evidence>
<feature type="transmembrane region" description="Helical" evidence="8">
    <location>
        <begin position="12"/>
        <end position="34"/>
    </location>
</feature>
<dbReference type="Gene3D" id="1.10.287.70">
    <property type="match status" value="1"/>
</dbReference>
<sequence length="239" mass="26330">MNQKRWRQLTERPLIVVSLVFLIAYAWLVIANLQPPASDVAVSLILVSWLVFIADYAIKVSIEPPGRRIRWVTTHLFDLAILLVPVLQPVRMLRGVLQRNAGAAIRLRILAYAGAAAVLLLFVASLTVLSAERGQPHADITTFWQSLWWAFETVTTVGYGDEIPATAVGRAIAVVLMVGGVTLLGVITATFASWIVSQVGQAEEEATATVGHLRALEARIESLEQLLREALDDRMTTRR</sequence>
<comment type="subcellular location">
    <subcellularLocation>
        <location evidence="1">Membrane</location>
        <topology evidence="1">Multi-pass membrane protein</topology>
    </subcellularLocation>
</comment>
<name>A0A0B2A7T4_9MICO</name>
<evidence type="ECO:0000256" key="1">
    <source>
        <dbReference type="ARBA" id="ARBA00004141"/>
    </source>
</evidence>
<reference evidence="10 11" key="1">
    <citation type="submission" date="2014-11" db="EMBL/GenBank/DDBJ databases">
        <title>Genome sequence of Microbacterium mangrovi MUSC 115(T).</title>
        <authorList>
            <person name="Lee L.-H."/>
        </authorList>
    </citation>
    <scope>NUCLEOTIDE SEQUENCE [LARGE SCALE GENOMIC DNA]</scope>
    <source>
        <strain evidence="10 11">MUSC 115</strain>
    </source>
</reference>
<keyword evidence="7" id="KW-0407">Ion channel</keyword>
<gene>
    <name evidence="10" type="ORF">LK09_03935</name>
</gene>
<keyword evidence="6 8" id="KW-0472">Membrane</keyword>
<feature type="domain" description="Potassium channel" evidence="9">
    <location>
        <begin position="119"/>
        <end position="196"/>
    </location>
</feature>
<feature type="transmembrane region" description="Helical" evidence="8">
    <location>
        <begin position="109"/>
        <end position="129"/>
    </location>
</feature>
<evidence type="ECO:0000256" key="6">
    <source>
        <dbReference type="ARBA" id="ARBA00023136"/>
    </source>
</evidence>
<dbReference type="Pfam" id="PF07885">
    <property type="entry name" value="Ion_trans_2"/>
    <property type="match status" value="1"/>
</dbReference>
<dbReference type="GO" id="GO:0001508">
    <property type="term" value="P:action potential"/>
    <property type="evidence" value="ECO:0007669"/>
    <property type="project" value="TreeGrafter"/>
</dbReference>
<accession>A0A0B2A7T4</accession>